<proteinExistence type="predicted"/>
<gene>
    <name evidence="1" type="ORF">J437_LFUL012722</name>
</gene>
<keyword evidence="2" id="KW-1185">Reference proteome</keyword>
<dbReference type="Proteomes" id="UP000792457">
    <property type="component" value="Unassembled WGS sequence"/>
</dbReference>
<dbReference type="SUPFAM" id="SSF56801">
    <property type="entry name" value="Acetyl-CoA synthetase-like"/>
    <property type="match status" value="1"/>
</dbReference>
<name>A0A8K0KMM0_LADFU</name>
<organism evidence="1 2">
    <name type="scientific">Ladona fulva</name>
    <name type="common">Scarce chaser dragonfly</name>
    <name type="synonym">Libellula fulva</name>
    <dbReference type="NCBI Taxonomy" id="123851"/>
    <lineage>
        <taxon>Eukaryota</taxon>
        <taxon>Metazoa</taxon>
        <taxon>Ecdysozoa</taxon>
        <taxon>Arthropoda</taxon>
        <taxon>Hexapoda</taxon>
        <taxon>Insecta</taxon>
        <taxon>Pterygota</taxon>
        <taxon>Palaeoptera</taxon>
        <taxon>Odonata</taxon>
        <taxon>Epiprocta</taxon>
        <taxon>Anisoptera</taxon>
        <taxon>Libelluloidea</taxon>
        <taxon>Libellulidae</taxon>
        <taxon>Ladona</taxon>
    </lineage>
</organism>
<evidence type="ECO:0000313" key="2">
    <source>
        <dbReference type="Proteomes" id="UP000792457"/>
    </source>
</evidence>
<sequence length="130" mass="14713">MDLQSHERGDIGRDGDSDSFVFKSPNAEIAAKLQIPNVPLTTFLFDSIKRNQEFLKDKILAINATTEESIRFDEIERLSKQFASALTRMGFKKGDVLYYVTYDNLFLHVVQLGVWLCGGAVRGCFQNDES</sequence>
<dbReference type="OrthoDB" id="10253869at2759"/>
<evidence type="ECO:0008006" key="3">
    <source>
        <dbReference type="Google" id="ProtNLM"/>
    </source>
</evidence>
<dbReference type="Gene3D" id="3.40.50.12780">
    <property type="entry name" value="N-terminal domain of ligase-like"/>
    <property type="match status" value="1"/>
</dbReference>
<evidence type="ECO:0000313" key="1">
    <source>
        <dbReference type="EMBL" id="KAG8238111.1"/>
    </source>
</evidence>
<protein>
    <recommendedName>
        <fullName evidence="3">AMP-dependent synthetase/ligase domain-containing protein</fullName>
    </recommendedName>
</protein>
<feature type="non-terminal residue" evidence="1">
    <location>
        <position position="130"/>
    </location>
</feature>
<reference evidence="1" key="2">
    <citation type="submission" date="2017-10" db="EMBL/GenBank/DDBJ databases">
        <title>Ladona fulva Genome sequencing and assembly.</title>
        <authorList>
            <person name="Murali S."/>
            <person name="Richards S."/>
            <person name="Bandaranaike D."/>
            <person name="Bellair M."/>
            <person name="Blankenburg K."/>
            <person name="Chao H."/>
            <person name="Dinh H."/>
            <person name="Doddapaneni H."/>
            <person name="Dugan-Rocha S."/>
            <person name="Elkadiri S."/>
            <person name="Gnanaolivu R."/>
            <person name="Hernandez B."/>
            <person name="Skinner E."/>
            <person name="Javaid M."/>
            <person name="Lee S."/>
            <person name="Li M."/>
            <person name="Ming W."/>
            <person name="Munidasa M."/>
            <person name="Muniz J."/>
            <person name="Nguyen L."/>
            <person name="Hughes D."/>
            <person name="Osuji N."/>
            <person name="Pu L.-L."/>
            <person name="Puazo M."/>
            <person name="Qu C."/>
            <person name="Quiroz J."/>
            <person name="Raj R."/>
            <person name="Weissenberger G."/>
            <person name="Xin Y."/>
            <person name="Zou X."/>
            <person name="Han Y."/>
            <person name="Worley K."/>
            <person name="Muzny D."/>
            <person name="Gibbs R."/>
        </authorList>
    </citation>
    <scope>NUCLEOTIDE SEQUENCE</scope>
    <source>
        <strain evidence="1">Sampled in the wild</strain>
    </source>
</reference>
<reference evidence="1" key="1">
    <citation type="submission" date="2013-04" db="EMBL/GenBank/DDBJ databases">
        <authorList>
            <person name="Qu J."/>
            <person name="Murali S.C."/>
            <person name="Bandaranaike D."/>
            <person name="Bellair M."/>
            <person name="Blankenburg K."/>
            <person name="Chao H."/>
            <person name="Dinh H."/>
            <person name="Doddapaneni H."/>
            <person name="Downs B."/>
            <person name="Dugan-Rocha S."/>
            <person name="Elkadiri S."/>
            <person name="Gnanaolivu R.D."/>
            <person name="Hernandez B."/>
            <person name="Javaid M."/>
            <person name="Jayaseelan J.C."/>
            <person name="Lee S."/>
            <person name="Li M."/>
            <person name="Ming W."/>
            <person name="Munidasa M."/>
            <person name="Muniz J."/>
            <person name="Nguyen L."/>
            <person name="Ongeri F."/>
            <person name="Osuji N."/>
            <person name="Pu L.-L."/>
            <person name="Puazo M."/>
            <person name="Qu C."/>
            <person name="Quiroz J."/>
            <person name="Raj R."/>
            <person name="Weissenberger G."/>
            <person name="Xin Y."/>
            <person name="Zou X."/>
            <person name="Han Y."/>
            <person name="Richards S."/>
            <person name="Worley K."/>
            <person name="Muzny D."/>
            <person name="Gibbs R."/>
        </authorList>
    </citation>
    <scope>NUCLEOTIDE SEQUENCE</scope>
    <source>
        <strain evidence="1">Sampled in the wild</strain>
    </source>
</reference>
<accession>A0A8K0KMM0</accession>
<comment type="caution">
    <text evidence="1">The sequence shown here is derived from an EMBL/GenBank/DDBJ whole genome shotgun (WGS) entry which is preliminary data.</text>
</comment>
<dbReference type="InterPro" id="IPR042099">
    <property type="entry name" value="ANL_N_sf"/>
</dbReference>
<dbReference type="EMBL" id="KZ309283">
    <property type="protein sequence ID" value="KAG8238111.1"/>
    <property type="molecule type" value="Genomic_DNA"/>
</dbReference>
<dbReference type="AlphaFoldDB" id="A0A8K0KMM0"/>